<reference evidence="2" key="1">
    <citation type="journal article" date="2014" name="Front. Microbiol.">
        <title>High frequency of phylogenetically diverse reductive dehalogenase-homologous genes in deep subseafloor sedimentary metagenomes.</title>
        <authorList>
            <person name="Kawai M."/>
            <person name="Futagami T."/>
            <person name="Toyoda A."/>
            <person name="Takaki Y."/>
            <person name="Nishi S."/>
            <person name="Hori S."/>
            <person name="Arai W."/>
            <person name="Tsubouchi T."/>
            <person name="Morono Y."/>
            <person name="Uchiyama I."/>
            <person name="Ito T."/>
            <person name="Fujiyama A."/>
            <person name="Inagaki F."/>
            <person name="Takami H."/>
        </authorList>
    </citation>
    <scope>NUCLEOTIDE SEQUENCE</scope>
    <source>
        <strain evidence="2">Expedition CK06-06</strain>
    </source>
</reference>
<comment type="caution">
    <text evidence="2">The sequence shown here is derived from an EMBL/GenBank/DDBJ whole genome shotgun (WGS) entry which is preliminary data.</text>
</comment>
<gene>
    <name evidence="2" type="ORF">S01H4_54818</name>
</gene>
<evidence type="ECO:0000313" key="2">
    <source>
        <dbReference type="EMBL" id="GAH15784.1"/>
    </source>
</evidence>
<organism evidence="2">
    <name type="scientific">marine sediment metagenome</name>
    <dbReference type="NCBI Taxonomy" id="412755"/>
    <lineage>
        <taxon>unclassified sequences</taxon>
        <taxon>metagenomes</taxon>
        <taxon>ecological metagenomes</taxon>
    </lineage>
</organism>
<dbReference type="InterPro" id="IPR010539">
    <property type="entry name" value="BaxI_1-like"/>
</dbReference>
<proteinExistence type="predicted"/>
<feature type="transmembrane region" description="Helical" evidence="1">
    <location>
        <begin position="20"/>
        <end position="40"/>
    </location>
</feature>
<feature type="transmembrane region" description="Helical" evidence="1">
    <location>
        <begin position="122"/>
        <end position="144"/>
    </location>
</feature>
<sequence>TMGVGLGVISHIYDAAYEGIVLQAIMATSVVFVVMLVLFVTGAIKVTARFRGIVVGATLGIFVFYLLTFILTLFGVTIPFFSGGLGILFSVFIVGIAALNLMLDFDMIVRGTDAGAPKYYEWYGAFGLTVTIIWMYIEMLRLIALSRN</sequence>
<feature type="transmembrane region" description="Helical" evidence="1">
    <location>
        <begin position="52"/>
        <end position="74"/>
    </location>
</feature>
<dbReference type="PANTHER" id="PTHR41282:SF1">
    <property type="entry name" value="CONSERVED TRANSMEMBRANE PROTEIN-RELATED"/>
    <property type="match status" value="1"/>
</dbReference>
<keyword evidence="1" id="KW-0812">Transmembrane</keyword>
<name>X1EF61_9ZZZZ</name>
<evidence type="ECO:0008006" key="3">
    <source>
        <dbReference type="Google" id="ProtNLM"/>
    </source>
</evidence>
<dbReference type="EMBL" id="BART01031572">
    <property type="protein sequence ID" value="GAH15784.1"/>
    <property type="molecule type" value="Genomic_DNA"/>
</dbReference>
<keyword evidence="1" id="KW-0472">Membrane</keyword>
<feature type="non-terminal residue" evidence="2">
    <location>
        <position position="1"/>
    </location>
</feature>
<keyword evidence="1" id="KW-1133">Transmembrane helix</keyword>
<dbReference type="AlphaFoldDB" id="X1EF61"/>
<dbReference type="Pfam" id="PF12811">
    <property type="entry name" value="BaxI_1"/>
    <property type="match status" value="1"/>
</dbReference>
<dbReference type="PANTHER" id="PTHR41282">
    <property type="entry name" value="CONSERVED TRANSMEMBRANE PROTEIN-RELATED"/>
    <property type="match status" value="1"/>
</dbReference>
<accession>X1EF61</accession>
<evidence type="ECO:0000256" key="1">
    <source>
        <dbReference type="SAM" id="Phobius"/>
    </source>
</evidence>
<protein>
    <recommendedName>
        <fullName evidence="3">Bax inhibitor-1/YccA family protein</fullName>
    </recommendedName>
</protein>
<feature type="transmembrane region" description="Helical" evidence="1">
    <location>
        <begin position="80"/>
        <end position="101"/>
    </location>
</feature>